<sequence>MPLASLNRKALRNHAEGMLLEVAIPASENRCSSPAPRWQTVPGAGPHMPPCFLSTKCHRRSSWDRPGLT</sequence>
<dbReference type="HOGENOM" id="CLU_2774796_0_0_4"/>
<dbReference type="AlphaFoldDB" id="T1XKU0"/>
<name>T1XKU0_VARPD</name>
<proteinExistence type="predicted"/>
<evidence type="ECO:0000313" key="2">
    <source>
        <dbReference type="Proteomes" id="UP000016223"/>
    </source>
</evidence>
<evidence type="ECO:0000313" key="1">
    <source>
        <dbReference type="EMBL" id="AGU53502.1"/>
    </source>
</evidence>
<dbReference type="EMBL" id="CP003912">
    <property type="protein sequence ID" value="AGU53502.1"/>
    <property type="molecule type" value="Genomic_DNA"/>
</dbReference>
<protein>
    <submittedName>
        <fullName evidence="1">Uncharacterized protein</fullName>
    </submittedName>
</protein>
<dbReference type="KEGG" id="vpd:VAPA_2c09460"/>
<gene>
    <name evidence="1" type="ORF">VAPA_2c09460</name>
</gene>
<reference evidence="1 2" key="1">
    <citation type="submission" date="2012-10" db="EMBL/GenBank/DDBJ databases">
        <title>Genome sequence of Variovorax paradoxus B4.</title>
        <authorList>
            <person name="Schuldes J."/>
            <person name="Brandt U."/>
            <person name="Hiessl S."/>
            <person name="Wuebbeler J.H."/>
            <person name="Thuermer A."/>
            <person name="Steinbuechel A."/>
            <person name="Daniel R."/>
        </authorList>
    </citation>
    <scope>NUCLEOTIDE SEQUENCE [LARGE SCALE GENOMIC DNA]</scope>
    <source>
        <strain evidence="1 2">B4</strain>
    </source>
</reference>
<organism evidence="1 2">
    <name type="scientific">Variovorax paradoxus B4</name>
    <dbReference type="NCBI Taxonomy" id="1246301"/>
    <lineage>
        <taxon>Bacteria</taxon>
        <taxon>Pseudomonadati</taxon>
        <taxon>Pseudomonadota</taxon>
        <taxon>Betaproteobacteria</taxon>
        <taxon>Burkholderiales</taxon>
        <taxon>Comamonadaceae</taxon>
        <taxon>Variovorax</taxon>
    </lineage>
</organism>
<dbReference type="Proteomes" id="UP000016223">
    <property type="component" value="Chromosome 2"/>
</dbReference>
<accession>T1XKU0</accession>